<comment type="subcellular location">
    <subcellularLocation>
        <location evidence="2">Cell inner membrane</location>
        <topology evidence="2">Single-pass type II membrane protein</topology>
        <orientation evidence="2">Periplasmic side</orientation>
    </subcellularLocation>
</comment>
<keyword evidence="12" id="KW-1185">Reference proteome</keyword>
<protein>
    <recommendedName>
        <fullName evidence="4">Cytochrome c oxidase assembly protein CtaG</fullName>
    </recommendedName>
</protein>
<evidence type="ECO:0000256" key="6">
    <source>
        <dbReference type="ARBA" id="ARBA00022968"/>
    </source>
</evidence>
<dbReference type="AlphaFoldDB" id="A0A1X7AJC0"/>
<dbReference type="InterPro" id="IPR023471">
    <property type="entry name" value="CtaG/Cox11_dom_sf"/>
</dbReference>
<gene>
    <name evidence="11" type="primary">ctaG</name>
    <name evidence="11" type="ORF">EHSB41UT_02123</name>
</gene>
<evidence type="ECO:0000256" key="5">
    <source>
        <dbReference type="ARBA" id="ARBA00022692"/>
    </source>
</evidence>
<comment type="similarity">
    <text evidence="3">Belongs to the COX11/CtaG family.</text>
</comment>
<keyword evidence="9 10" id="KW-0472">Membrane</keyword>
<evidence type="ECO:0000256" key="4">
    <source>
        <dbReference type="ARBA" id="ARBA00015384"/>
    </source>
</evidence>
<evidence type="ECO:0000313" key="12">
    <source>
        <dbReference type="Proteomes" id="UP000196573"/>
    </source>
</evidence>
<evidence type="ECO:0000313" key="11">
    <source>
        <dbReference type="EMBL" id="SMA46282.1"/>
    </source>
</evidence>
<evidence type="ECO:0000256" key="9">
    <source>
        <dbReference type="ARBA" id="ARBA00023136"/>
    </source>
</evidence>
<organism evidence="11 12">
    <name type="scientific">Parendozoicomonas haliclonae</name>
    <dbReference type="NCBI Taxonomy" id="1960125"/>
    <lineage>
        <taxon>Bacteria</taxon>
        <taxon>Pseudomonadati</taxon>
        <taxon>Pseudomonadota</taxon>
        <taxon>Gammaproteobacteria</taxon>
        <taxon>Oceanospirillales</taxon>
        <taxon>Endozoicomonadaceae</taxon>
        <taxon>Parendozoicomonas</taxon>
    </lineage>
</organism>
<dbReference type="PIRSF" id="PIRSF005413">
    <property type="entry name" value="COX11"/>
    <property type="match status" value="1"/>
</dbReference>
<dbReference type="GO" id="GO:0005886">
    <property type="term" value="C:plasma membrane"/>
    <property type="evidence" value="ECO:0007669"/>
    <property type="project" value="UniProtKB-SubCell"/>
</dbReference>
<reference evidence="11 12" key="1">
    <citation type="submission" date="2017-03" db="EMBL/GenBank/DDBJ databases">
        <authorList>
            <person name="Afonso C.L."/>
            <person name="Miller P.J."/>
            <person name="Scott M.A."/>
            <person name="Spackman E."/>
            <person name="Goraichik I."/>
            <person name="Dimitrov K.M."/>
            <person name="Suarez D.L."/>
            <person name="Swayne D.E."/>
        </authorList>
    </citation>
    <scope>NUCLEOTIDE SEQUENCE [LARGE SCALE GENOMIC DNA]</scope>
    <source>
        <strain evidence="11">SB41UT1</strain>
    </source>
</reference>
<evidence type="ECO:0000256" key="2">
    <source>
        <dbReference type="ARBA" id="ARBA00004382"/>
    </source>
</evidence>
<evidence type="ECO:0000256" key="3">
    <source>
        <dbReference type="ARBA" id="ARBA00009620"/>
    </source>
</evidence>
<dbReference type="Gene3D" id="2.60.370.10">
    <property type="entry name" value="Ctag/Cox11"/>
    <property type="match status" value="1"/>
</dbReference>
<dbReference type="PANTHER" id="PTHR21320">
    <property type="entry name" value="CYTOCHROME C OXIDASE ASSEMBLY PROTEIN COX11-RELATED"/>
    <property type="match status" value="1"/>
</dbReference>
<dbReference type="NCBIfam" id="NF003465">
    <property type="entry name" value="PRK05089.1"/>
    <property type="match status" value="1"/>
</dbReference>
<dbReference type="OrthoDB" id="9804841at2"/>
<accession>A0A1X7AJC0</accession>
<dbReference type="InterPro" id="IPR007533">
    <property type="entry name" value="Cyt_c_oxidase_assmbl_CtaG"/>
</dbReference>
<dbReference type="Pfam" id="PF04442">
    <property type="entry name" value="CtaG_Cox11"/>
    <property type="match status" value="1"/>
</dbReference>
<evidence type="ECO:0000256" key="1">
    <source>
        <dbReference type="ARBA" id="ARBA00004007"/>
    </source>
</evidence>
<keyword evidence="8" id="KW-0186">Copper</keyword>
<dbReference type="EMBL" id="FWPT01000004">
    <property type="protein sequence ID" value="SMA46282.1"/>
    <property type="molecule type" value="Genomic_DNA"/>
</dbReference>
<name>A0A1X7AJC0_9GAMM</name>
<dbReference type="GO" id="GO:0005507">
    <property type="term" value="F:copper ion binding"/>
    <property type="evidence" value="ECO:0007669"/>
    <property type="project" value="InterPro"/>
</dbReference>
<dbReference type="Proteomes" id="UP000196573">
    <property type="component" value="Unassembled WGS sequence"/>
</dbReference>
<comment type="function">
    <text evidence="1">Exerts its effect at some terminal stage of cytochrome c oxidase synthesis, probably by being involved in the insertion of the copper B into subunit I.</text>
</comment>
<keyword evidence="5 10" id="KW-0812">Transmembrane</keyword>
<keyword evidence="6" id="KW-0735">Signal-anchor</keyword>
<dbReference type="PANTHER" id="PTHR21320:SF3">
    <property type="entry name" value="CYTOCHROME C OXIDASE ASSEMBLY PROTEIN COX11, MITOCHONDRIAL-RELATED"/>
    <property type="match status" value="1"/>
</dbReference>
<sequence length="183" mass="20487">MQLNPAHKTIIKATATAVAMFAFVFWVMVPLYNVLCQVTGLNGKTDPNPYKTVPAAVDTSRTITVQFLATNNKGMNWDFKPSVHQVKVHPGEVGSLNFYVRNPSGKNMVGQAIPSVTPFEATDYLHKTECFCFTSQPLEGHEEKDMPLKIIVDQDLPKHINKLTLSYTLFDITEMNNKRTAAR</sequence>
<proteinExistence type="inferred from homology"/>
<keyword evidence="7 10" id="KW-1133">Transmembrane helix</keyword>
<dbReference type="RefSeq" id="WP_087109604.1">
    <property type="nucleotide sequence ID" value="NZ_CBCSCN010000002.1"/>
</dbReference>
<feature type="transmembrane region" description="Helical" evidence="10">
    <location>
        <begin position="12"/>
        <end position="32"/>
    </location>
</feature>
<evidence type="ECO:0000256" key="10">
    <source>
        <dbReference type="SAM" id="Phobius"/>
    </source>
</evidence>
<evidence type="ECO:0000256" key="8">
    <source>
        <dbReference type="ARBA" id="ARBA00023008"/>
    </source>
</evidence>
<dbReference type="SUPFAM" id="SSF110111">
    <property type="entry name" value="Ctag/Cox11"/>
    <property type="match status" value="1"/>
</dbReference>
<evidence type="ECO:0000256" key="7">
    <source>
        <dbReference type="ARBA" id="ARBA00022989"/>
    </source>
</evidence>